<dbReference type="AlphaFoldDB" id="A0A369KA41"/>
<comment type="caution">
    <text evidence="1">The sequence shown here is derived from an EMBL/GenBank/DDBJ whole genome shotgun (WGS) entry which is preliminary data.</text>
</comment>
<name>A0A369KA41_HYPMA</name>
<organism evidence="1 2">
    <name type="scientific">Hypsizygus marmoreus</name>
    <name type="common">White beech mushroom</name>
    <name type="synonym">Agaricus marmoreus</name>
    <dbReference type="NCBI Taxonomy" id="39966"/>
    <lineage>
        <taxon>Eukaryota</taxon>
        <taxon>Fungi</taxon>
        <taxon>Dikarya</taxon>
        <taxon>Basidiomycota</taxon>
        <taxon>Agaricomycotina</taxon>
        <taxon>Agaricomycetes</taxon>
        <taxon>Agaricomycetidae</taxon>
        <taxon>Agaricales</taxon>
        <taxon>Tricholomatineae</taxon>
        <taxon>Lyophyllaceae</taxon>
        <taxon>Hypsizygus</taxon>
    </lineage>
</organism>
<evidence type="ECO:0000313" key="2">
    <source>
        <dbReference type="Proteomes" id="UP000076154"/>
    </source>
</evidence>
<reference evidence="1" key="1">
    <citation type="submission" date="2018-04" db="EMBL/GenBank/DDBJ databases">
        <title>Whole genome sequencing of Hypsizygus marmoreus.</title>
        <authorList>
            <person name="Choi I.-G."/>
            <person name="Min B."/>
            <person name="Kim J.-G."/>
            <person name="Kim S."/>
            <person name="Oh Y.-L."/>
            <person name="Kong W.-S."/>
            <person name="Park H."/>
            <person name="Jeong J."/>
            <person name="Song E.-S."/>
        </authorList>
    </citation>
    <scope>NUCLEOTIDE SEQUENCE [LARGE SCALE GENOMIC DNA]</scope>
    <source>
        <strain evidence="1">51987-8</strain>
    </source>
</reference>
<proteinExistence type="predicted"/>
<gene>
    <name evidence="1" type="ORF">Hypma_007074</name>
</gene>
<sequence>MTLSFWFAPFQSRLPQELLDLIVDGLKGDYATLRTIALAARPFLRQAQKNIFSSVDLTNSSLCSRLHHTLIANAALIRHIRRINILEMDGVPLWTVTDTTLPLILKLKLDCVRHIELGYRIYRPDTSMIIPWRDLLGETKMALMGVFALPELSKIVVTDVHGLPMTFFNCVKTLKRRLTIYNVAFEDDTNFDISSTPEASAFAALDLDRVPANPQLIKLIARPNSCLANVPTLAIFPGETEDTIDIPTSIMGARGNVPYVRWDIENQDFPRECEKHDSRSPVAAHFRRNDYLVPLPNQLATMRNLVSFTYAFRVSGHLKTELIRRCDTCLEPLLTSLEHSFTDTLKHLVILIDVAKEPNPDLQKTLDALSCSQRWESLDKILASRILVKLYLEVRSYNDDNRDTWYRDNALWEQRLGMEMSRMNAKRRLWACVCPYE</sequence>
<dbReference type="EMBL" id="LUEZ02000005">
    <property type="protein sequence ID" value="RDB30320.1"/>
    <property type="molecule type" value="Genomic_DNA"/>
</dbReference>
<accession>A0A369KA41</accession>
<dbReference type="OrthoDB" id="3069231at2759"/>
<evidence type="ECO:0000313" key="1">
    <source>
        <dbReference type="EMBL" id="RDB30320.1"/>
    </source>
</evidence>
<evidence type="ECO:0008006" key="3">
    <source>
        <dbReference type="Google" id="ProtNLM"/>
    </source>
</evidence>
<dbReference type="Proteomes" id="UP000076154">
    <property type="component" value="Unassembled WGS sequence"/>
</dbReference>
<protein>
    <recommendedName>
        <fullName evidence="3">F-box domain-containing protein</fullName>
    </recommendedName>
</protein>
<keyword evidence="2" id="KW-1185">Reference proteome</keyword>
<dbReference type="InParanoid" id="A0A369KA41"/>